<organism evidence="1 2">
    <name type="scientific">Chryseobacterium defluvii</name>
    <dbReference type="NCBI Taxonomy" id="160396"/>
    <lineage>
        <taxon>Bacteria</taxon>
        <taxon>Pseudomonadati</taxon>
        <taxon>Bacteroidota</taxon>
        <taxon>Flavobacteriia</taxon>
        <taxon>Flavobacteriales</taxon>
        <taxon>Weeksellaceae</taxon>
        <taxon>Chryseobacterium group</taxon>
        <taxon>Chryseobacterium</taxon>
    </lineage>
</organism>
<dbReference type="Proteomes" id="UP000592180">
    <property type="component" value="Unassembled WGS sequence"/>
</dbReference>
<keyword evidence="2" id="KW-1185">Reference proteome</keyword>
<evidence type="ECO:0000313" key="1">
    <source>
        <dbReference type="EMBL" id="MBB4805650.1"/>
    </source>
</evidence>
<dbReference type="AlphaFoldDB" id="A0A840KDN3"/>
<proteinExistence type="predicted"/>
<comment type="caution">
    <text evidence="1">The sequence shown here is derived from an EMBL/GenBank/DDBJ whole genome shotgun (WGS) entry which is preliminary data.</text>
</comment>
<name>A0A840KDN3_9FLAO</name>
<sequence>MKKVLVIATLGVAGLISAKNSEAKLNSLDLSNLSVVKIEKSTKNLGELKWHYLYQSTCGWTFNMTSDIAIQNMTDEQYENYIDEVITMNNQICKLHGEKPVNNFTFIKMMNTSGVKERV</sequence>
<dbReference type="RefSeq" id="WP_184185155.1">
    <property type="nucleotide sequence ID" value="NZ_JACHLE010000001.1"/>
</dbReference>
<evidence type="ECO:0000313" key="2">
    <source>
        <dbReference type="Proteomes" id="UP000592180"/>
    </source>
</evidence>
<gene>
    <name evidence="1" type="ORF">HNP38_000922</name>
</gene>
<dbReference type="EMBL" id="JACHLE010000001">
    <property type="protein sequence ID" value="MBB4805650.1"/>
    <property type="molecule type" value="Genomic_DNA"/>
</dbReference>
<reference evidence="1 2" key="1">
    <citation type="submission" date="2020-08" db="EMBL/GenBank/DDBJ databases">
        <title>Functional genomics of gut bacteria from endangered species of beetles.</title>
        <authorList>
            <person name="Carlos-Shanley C."/>
        </authorList>
    </citation>
    <scope>NUCLEOTIDE SEQUENCE [LARGE SCALE GENOMIC DNA]</scope>
    <source>
        <strain evidence="1 2">S00151</strain>
    </source>
</reference>
<accession>A0A840KDN3</accession>
<protein>
    <submittedName>
        <fullName evidence="1">Uncharacterized protein</fullName>
    </submittedName>
</protein>